<dbReference type="PANTHER" id="PTHR43677:SF1">
    <property type="entry name" value="ACRYLYL-COA REDUCTASE ACUI-RELATED"/>
    <property type="match status" value="1"/>
</dbReference>
<sequence length="334" mass="34758">MGDSFRAIVIEDVEGKQKAALKDLTLADLPDHDVLVDIAYSTLNYKDGLAVSGKRIARSVPMVGGIDLAGTVAESRSADWKPGDKVIVNGYGLSERHWGGYAQRQRLKPEWLVPLPAAFDMRQAMAIGTAGYTAMLAVMALEDAGLTPEAAGDREVLVTGAAGGVGSVAIAVLSKLGYKVAAATGRPETHDYLGGLGATSFVAREELAEDAKPLEGERWAGAVDSVGSRTLAKVLAQTAYGGAVAACGLAGGADLPTTVMPFILRGVKLLGIDSVMAPQALRRRAWERLGKDLSTEKLAAIGSETAPLTAVPELAGKILKGQVRGRVVIDVNAS</sequence>
<accession>A0ABV7L0C1</accession>
<dbReference type="PANTHER" id="PTHR43677">
    <property type="entry name" value="SHORT-CHAIN DEHYDROGENASE/REDUCTASE"/>
    <property type="match status" value="1"/>
</dbReference>
<dbReference type="InterPro" id="IPR014188">
    <property type="entry name" value="Acrylyl-CoA_reductase_AcuI"/>
</dbReference>
<dbReference type="GO" id="GO:0016491">
    <property type="term" value="F:oxidoreductase activity"/>
    <property type="evidence" value="ECO:0007669"/>
    <property type="project" value="UniProtKB-KW"/>
</dbReference>
<dbReference type="SUPFAM" id="SSF50129">
    <property type="entry name" value="GroES-like"/>
    <property type="match status" value="1"/>
</dbReference>
<dbReference type="EC" id="1.-.-.-" evidence="2"/>
<dbReference type="SMART" id="SM00829">
    <property type="entry name" value="PKS_ER"/>
    <property type="match status" value="1"/>
</dbReference>
<dbReference type="CDD" id="cd08288">
    <property type="entry name" value="MDR_yhdh"/>
    <property type="match status" value="1"/>
</dbReference>
<evidence type="ECO:0000259" key="1">
    <source>
        <dbReference type="SMART" id="SM00829"/>
    </source>
</evidence>
<dbReference type="Gene3D" id="3.40.50.720">
    <property type="entry name" value="NAD(P)-binding Rossmann-like Domain"/>
    <property type="match status" value="1"/>
</dbReference>
<dbReference type="NCBIfam" id="TIGR02823">
    <property type="entry name" value="oxido_YhdH"/>
    <property type="match status" value="1"/>
</dbReference>
<organism evidence="2 3">
    <name type="scientific">Marinibaculum pumilum</name>
    <dbReference type="NCBI Taxonomy" id="1766165"/>
    <lineage>
        <taxon>Bacteria</taxon>
        <taxon>Pseudomonadati</taxon>
        <taxon>Pseudomonadota</taxon>
        <taxon>Alphaproteobacteria</taxon>
        <taxon>Rhodospirillales</taxon>
        <taxon>Rhodospirillaceae</taxon>
        <taxon>Marinibaculum</taxon>
    </lineage>
</organism>
<reference evidence="3" key="1">
    <citation type="journal article" date="2019" name="Int. J. Syst. Evol. Microbiol.">
        <title>The Global Catalogue of Microorganisms (GCM) 10K type strain sequencing project: providing services to taxonomists for standard genome sequencing and annotation.</title>
        <authorList>
            <consortium name="The Broad Institute Genomics Platform"/>
            <consortium name="The Broad Institute Genome Sequencing Center for Infectious Disease"/>
            <person name="Wu L."/>
            <person name="Ma J."/>
        </authorList>
    </citation>
    <scope>NUCLEOTIDE SEQUENCE [LARGE SCALE GENOMIC DNA]</scope>
    <source>
        <strain evidence="3">KCTC 42964</strain>
    </source>
</reference>
<name>A0ABV7L0C1_9PROT</name>
<feature type="domain" description="Enoyl reductase (ER)" evidence="1">
    <location>
        <begin position="19"/>
        <end position="329"/>
    </location>
</feature>
<protein>
    <submittedName>
        <fullName evidence="2">MDR family oxidoreductase</fullName>
        <ecNumber evidence="2">1.-.-.-</ecNumber>
    </submittedName>
</protein>
<keyword evidence="2" id="KW-0560">Oxidoreductase</keyword>
<keyword evidence="3" id="KW-1185">Reference proteome</keyword>
<dbReference type="InterPro" id="IPR020843">
    <property type="entry name" value="ER"/>
</dbReference>
<dbReference type="InterPro" id="IPR013149">
    <property type="entry name" value="ADH-like_C"/>
</dbReference>
<dbReference type="RefSeq" id="WP_379900304.1">
    <property type="nucleotide sequence ID" value="NZ_JBHRTR010000025.1"/>
</dbReference>
<evidence type="ECO:0000313" key="3">
    <source>
        <dbReference type="Proteomes" id="UP001595528"/>
    </source>
</evidence>
<dbReference type="InterPro" id="IPR011032">
    <property type="entry name" value="GroES-like_sf"/>
</dbReference>
<dbReference type="Pfam" id="PF08240">
    <property type="entry name" value="ADH_N"/>
    <property type="match status" value="1"/>
</dbReference>
<dbReference type="Gene3D" id="3.90.180.10">
    <property type="entry name" value="Medium-chain alcohol dehydrogenases, catalytic domain"/>
    <property type="match status" value="1"/>
</dbReference>
<dbReference type="InterPro" id="IPR013154">
    <property type="entry name" value="ADH-like_N"/>
</dbReference>
<dbReference type="InterPro" id="IPR036291">
    <property type="entry name" value="NAD(P)-bd_dom_sf"/>
</dbReference>
<dbReference type="SUPFAM" id="SSF51735">
    <property type="entry name" value="NAD(P)-binding Rossmann-fold domains"/>
    <property type="match status" value="1"/>
</dbReference>
<dbReference type="Pfam" id="PF00107">
    <property type="entry name" value="ADH_zinc_N"/>
    <property type="match status" value="1"/>
</dbReference>
<proteinExistence type="predicted"/>
<dbReference type="InterPro" id="IPR051397">
    <property type="entry name" value="Zn-ADH-like_protein"/>
</dbReference>
<gene>
    <name evidence="2" type="ORF">ACFOGJ_11245</name>
</gene>
<dbReference type="Proteomes" id="UP001595528">
    <property type="component" value="Unassembled WGS sequence"/>
</dbReference>
<comment type="caution">
    <text evidence="2">The sequence shown here is derived from an EMBL/GenBank/DDBJ whole genome shotgun (WGS) entry which is preliminary data.</text>
</comment>
<evidence type="ECO:0000313" key="2">
    <source>
        <dbReference type="EMBL" id="MFC3227811.1"/>
    </source>
</evidence>
<dbReference type="EMBL" id="JBHRTR010000025">
    <property type="protein sequence ID" value="MFC3227811.1"/>
    <property type="molecule type" value="Genomic_DNA"/>
</dbReference>